<evidence type="ECO:0000256" key="1">
    <source>
        <dbReference type="SAM" id="Phobius"/>
    </source>
</evidence>
<evidence type="ECO:0000313" key="3">
    <source>
        <dbReference type="Proteomes" id="UP000766609"/>
    </source>
</evidence>
<proteinExistence type="predicted"/>
<evidence type="ECO:0000313" key="2">
    <source>
        <dbReference type="EMBL" id="MBY5950565.1"/>
    </source>
</evidence>
<dbReference type="Proteomes" id="UP000766609">
    <property type="component" value="Unassembled WGS sequence"/>
</dbReference>
<keyword evidence="1" id="KW-0472">Membrane</keyword>
<feature type="transmembrane region" description="Helical" evidence="1">
    <location>
        <begin position="121"/>
        <end position="140"/>
    </location>
</feature>
<dbReference type="EMBL" id="JAHVHP010000001">
    <property type="protein sequence ID" value="MBY5950565.1"/>
    <property type="molecule type" value="Genomic_DNA"/>
</dbReference>
<sequence>MELEEMKSIWGELSGKVENQEKIKKEELMKMTKKKYHNSLGTIYFPEILGAVICFAYAGFFVFQIDKLEIFANQLFAIFNTVLMIVLPVISLVMLYRFSRLNISDNSPMELLKKFKKDKQFYRDFQIVTVVLSGLFAMTVLPPLAELMGKVDMVSNPNFWMIYVPIGVICVFFFGRWTVKKYTRALDKAQEVIEGIE</sequence>
<keyword evidence="1" id="KW-0812">Transmembrane</keyword>
<organism evidence="2 3">
    <name type="scientific">Algoriphagus marincola</name>
    <dbReference type="NCBI Taxonomy" id="264027"/>
    <lineage>
        <taxon>Bacteria</taxon>
        <taxon>Pseudomonadati</taxon>
        <taxon>Bacteroidota</taxon>
        <taxon>Cytophagia</taxon>
        <taxon>Cytophagales</taxon>
        <taxon>Cyclobacteriaceae</taxon>
        <taxon>Algoriphagus</taxon>
    </lineage>
</organism>
<keyword evidence="3" id="KW-1185">Reference proteome</keyword>
<dbReference type="RefSeq" id="WP_222583471.1">
    <property type="nucleotide sequence ID" value="NZ_JAHVHP010000001.1"/>
</dbReference>
<name>A0ABS7N2K6_9BACT</name>
<gene>
    <name evidence="2" type="ORF">KUV23_06250</name>
</gene>
<reference evidence="2 3" key="1">
    <citation type="submission" date="2021-06" db="EMBL/GenBank/DDBJ databases">
        <title>44 bacteria genomes isolated from Dapeng, Shenzhen.</title>
        <authorList>
            <person name="Zheng W."/>
            <person name="Yu S."/>
            <person name="Huang Y."/>
        </authorList>
    </citation>
    <scope>NUCLEOTIDE SEQUENCE [LARGE SCALE GENOMIC DNA]</scope>
    <source>
        <strain evidence="2 3">DP5N14-6</strain>
    </source>
</reference>
<evidence type="ECO:0008006" key="4">
    <source>
        <dbReference type="Google" id="ProtNLM"/>
    </source>
</evidence>
<protein>
    <recommendedName>
        <fullName evidence="4">DUF2975 domain-containing protein</fullName>
    </recommendedName>
</protein>
<keyword evidence="1" id="KW-1133">Transmembrane helix</keyword>
<accession>A0ABS7N2K6</accession>
<feature type="transmembrane region" description="Helical" evidence="1">
    <location>
        <begin position="75"/>
        <end position="96"/>
    </location>
</feature>
<feature type="transmembrane region" description="Helical" evidence="1">
    <location>
        <begin position="160"/>
        <end position="179"/>
    </location>
</feature>
<feature type="transmembrane region" description="Helical" evidence="1">
    <location>
        <begin position="43"/>
        <end position="63"/>
    </location>
</feature>
<comment type="caution">
    <text evidence="2">The sequence shown here is derived from an EMBL/GenBank/DDBJ whole genome shotgun (WGS) entry which is preliminary data.</text>
</comment>